<organism evidence="1">
    <name type="scientific">Rhizophora mucronata</name>
    <name type="common">Asiatic mangrove</name>
    <dbReference type="NCBI Taxonomy" id="61149"/>
    <lineage>
        <taxon>Eukaryota</taxon>
        <taxon>Viridiplantae</taxon>
        <taxon>Streptophyta</taxon>
        <taxon>Embryophyta</taxon>
        <taxon>Tracheophyta</taxon>
        <taxon>Spermatophyta</taxon>
        <taxon>Magnoliopsida</taxon>
        <taxon>eudicotyledons</taxon>
        <taxon>Gunneridae</taxon>
        <taxon>Pentapetalae</taxon>
        <taxon>rosids</taxon>
        <taxon>fabids</taxon>
        <taxon>Malpighiales</taxon>
        <taxon>Rhizophoraceae</taxon>
        <taxon>Rhizophora</taxon>
    </lineage>
</organism>
<protein>
    <submittedName>
        <fullName evidence="1">Uncharacterized protein</fullName>
    </submittedName>
</protein>
<accession>A0A2P2P6P6</accession>
<name>A0A2P2P6P6_RHIMU</name>
<dbReference type="EMBL" id="GGEC01069859">
    <property type="protein sequence ID" value="MBX50343.1"/>
    <property type="molecule type" value="Transcribed_RNA"/>
</dbReference>
<proteinExistence type="predicted"/>
<sequence>MNLGDSKTRKL</sequence>
<reference evidence="1" key="1">
    <citation type="submission" date="2018-02" db="EMBL/GenBank/DDBJ databases">
        <title>Rhizophora mucronata_Transcriptome.</title>
        <authorList>
            <person name="Meera S.P."/>
            <person name="Sreeshan A."/>
            <person name="Augustine A."/>
        </authorList>
    </citation>
    <scope>NUCLEOTIDE SEQUENCE</scope>
    <source>
        <tissue evidence="1">Leaf</tissue>
    </source>
</reference>
<evidence type="ECO:0000313" key="1">
    <source>
        <dbReference type="EMBL" id="MBX50343.1"/>
    </source>
</evidence>